<dbReference type="SUPFAM" id="SSF56784">
    <property type="entry name" value="HAD-like"/>
    <property type="match status" value="1"/>
</dbReference>
<dbReference type="InterPro" id="IPR059000">
    <property type="entry name" value="ATPase_P-type_domA"/>
</dbReference>
<dbReference type="PROSITE" id="PS01229">
    <property type="entry name" value="COF_2"/>
    <property type="match status" value="1"/>
</dbReference>
<keyword evidence="6" id="KW-0472">Membrane</keyword>
<dbReference type="Pfam" id="PF00702">
    <property type="entry name" value="Hydrolase"/>
    <property type="match status" value="1"/>
</dbReference>
<keyword evidence="9" id="KW-0067">ATP-binding</keyword>
<keyword evidence="5" id="KW-1133">Transmembrane helix</keyword>
<dbReference type="EC" id="7.2.2.12" evidence="7"/>
<dbReference type="GO" id="GO:0016887">
    <property type="term" value="F:ATP hydrolysis activity"/>
    <property type="evidence" value="ECO:0007669"/>
    <property type="project" value="InterPro"/>
</dbReference>
<dbReference type="EMBL" id="CP002432">
    <property type="protein sequence ID" value="ADU66753.1"/>
    <property type="molecule type" value="Genomic_DNA"/>
</dbReference>
<dbReference type="KEGG" id="din:Selin_2033"/>
<dbReference type="GO" id="GO:0016463">
    <property type="term" value="F:P-type zinc transporter activity"/>
    <property type="evidence" value="ECO:0007669"/>
    <property type="project" value="UniProtKB-EC"/>
</dbReference>
<dbReference type="InterPro" id="IPR051014">
    <property type="entry name" value="Cation_Transport_ATPase_IB"/>
</dbReference>
<dbReference type="NCBIfam" id="TIGR01525">
    <property type="entry name" value="ATPase-IB_hvy"/>
    <property type="match status" value="1"/>
</dbReference>
<sequence>MPLFHSLEIIHQTRQRVRLRYREQVAFDKHSLKRLLELKAGVNRVELGRVNRTIRIVFDPQVHQVPDILTLLREIRSDTFAALDTAAHLQSSEQVHSVLKGLVAFALTPLLPPPLRAAFTLMACSAALLQGGRHLLKGKMTSEAMEATAIAISVGRRDYTAAHVTNLLISLAEYIGHRIDRQSDELLLSLVQPEAEEVWIHRNGEDILVNATQVTKGTIVIAQAGETVAVDGTVMEGQASINEVSLTGEALPVAKARGDRVISGTIVEEGRVHVYAEQVGQERVSFRIARYVENSLQSKSQAQLNAIRLADRLVPFSIGLASASYVLSRNLAKVAAVLQADYSCALKLATPVAFKSSMYRAGAHQVLVKSASALESLAQAEVFIFDKTGTLTSGDLEVLHTVSLDSRWSSEEVLNLAASIEEHYFHPIAQAVVKAAQQNSSSRKHFHHSEVEFIVAHGVMAYVDGKKVVIGSRHFLEDDEGIRFPDSTTGIQCHYGESITPLYIGYDGKLLGIICLKDELRPESPRLMANLRALGVQYMVLLTGDRREKALEIASELGFDECHYELHPEQKATIVQSYKDRGLRCAFVGDGINDAPALSLADVGIAMQKGADIARISADIALLHDDILLVSDIRALAASTLRRVTTNYRLTIGLNSAIMLLAAMGRISPMATAVLHNGTTIGILLNAALGGRNAMQSPRNSIKAPSTGEPYEEASETFPA</sequence>
<comment type="catalytic activity">
    <reaction evidence="8">
        <text>Zn(2+)(in) + ATP + H2O = Zn(2+)(out) + ADP + phosphate + H(+)</text>
        <dbReference type="Rhea" id="RHEA:20621"/>
        <dbReference type="ChEBI" id="CHEBI:15377"/>
        <dbReference type="ChEBI" id="CHEBI:15378"/>
        <dbReference type="ChEBI" id="CHEBI:29105"/>
        <dbReference type="ChEBI" id="CHEBI:30616"/>
        <dbReference type="ChEBI" id="CHEBI:43474"/>
        <dbReference type="ChEBI" id="CHEBI:456216"/>
        <dbReference type="EC" id="7.2.2.12"/>
    </reaction>
</comment>
<keyword evidence="9" id="KW-0479">Metal-binding</keyword>
<accession>E6W2K3</accession>
<dbReference type="GO" id="GO:0005886">
    <property type="term" value="C:plasma membrane"/>
    <property type="evidence" value="ECO:0007669"/>
    <property type="project" value="UniProtKB-SubCell"/>
</dbReference>
<dbReference type="InParanoid" id="E6W2K3"/>
<comment type="similarity">
    <text evidence="2 9">Belongs to the cation transport ATPase (P-type) (TC 3.A.3) family. Type IB subfamily.</text>
</comment>
<dbReference type="InterPro" id="IPR027256">
    <property type="entry name" value="P-typ_ATPase_IB"/>
</dbReference>
<keyword evidence="9" id="KW-0547">Nucleotide-binding</keyword>
<dbReference type="Proteomes" id="UP000002572">
    <property type="component" value="Chromosome"/>
</dbReference>
<evidence type="ECO:0000256" key="10">
    <source>
        <dbReference type="SAM" id="MobiDB-lite"/>
    </source>
</evidence>
<dbReference type="NCBIfam" id="TIGR01494">
    <property type="entry name" value="ATPase_P-type"/>
    <property type="match status" value="1"/>
</dbReference>
<dbReference type="InterPro" id="IPR001757">
    <property type="entry name" value="P_typ_ATPase"/>
</dbReference>
<name>E6W2K3_DESIS</name>
<comment type="subcellular location">
    <subcellularLocation>
        <location evidence="9">Cell membrane</location>
    </subcellularLocation>
    <subcellularLocation>
        <location evidence="1">Membrane</location>
    </subcellularLocation>
</comment>
<dbReference type="PANTHER" id="PTHR48085:SF5">
    <property type="entry name" value="CADMIUM_ZINC-TRANSPORTING ATPASE HMA4-RELATED"/>
    <property type="match status" value="1"/>
</dbReference>
<dbReference type="SFLD" id="SFLDG00002">
    <property type="entry name" value="C1.7:_P-type_atpase_like"/>
    <property type="match status" value="1"/>
</dbReference>
<dbReference type="STRING" id="653733.Selin_2033"/>
<dbReference type="AlphaFoldDB" id="E6W2K3"/>
<dbReference type="PROSITE" id="PS00154">
    <property type="entry name" value="ATPASE_E1_E2"/>
    <property type="match status" value="1"/>
</dbReference>
<feature type="compositionally biased region" description="Acidic residues" evidence="10">
    <location>
        <begin position="710"/>
        <end position="720"/>
    </location>
</feature>
<dbReference type="SFLD" id="SFLDS00003">
    <property type="entry name" value="Haloacid_Dehalogenase"/>
    <property type="match status" value="1"/>
</dbReference>
<dbReference type="RefSeq" id="WP_013506633.1">
    <property type="nucleotide sequence ID" value="NC_014836.1"/>
</dbReference>
<dbReference type="InterPro" id="IPR008250">
    <property type="entry name" value="ATPase_P-typ_transduc_dom_A_sf"/>
</dbReference>
<keyword evidence="9" id="KW-1003">Cell membrane</keyword>
<dbReference type="InterPro" id="IPR023299">
    <property type="entry name" value="ATPase_P-typ_cyto_dom_N"/>
</dbReference>
<evidence type="ECO:0000256" key="2">
    <source>
        <dbReference type="ARBA" id="ARBA00006024"/>
    </source>
</evidence>
<dbReference type="Gene3D" id="3.40.50.1000">
    <property type="entry name" value="HAD superfamily/HAD-like"/>
    <property type="match status" value="1"/>
</dbReference>
<evidence type="ECO:0000259" key="11">
    <source>
        <dbReference type="Pfam" id="PF00122"/>
    </source>
</evidence>
<dbReference type="InterPro" id="IPR036412">
    <property type="entry name" value="HAD-like_sf"/>
</dbReference>
<dbReference type="Gene3D" id="2.70.150.10">
    <property type="entry name" value="Calcium-transporting ATPase, cytoplasmic transduction domain A"/>
    <property type="match status" value="1"/>
</dbReference>
<gene>
    <name evidence="12" type="ordered locus">Selin_2033</name>
</gene>
<organism evidence="12 13">
    <name type="scientific">Desulfurispirillum indicum (strain ATCC BAA-1389 / DSM 22839 / S5)</name>
    <dbReference type="NCBI Taxonomy" id="653733"/>
    <lineage>
        <taxon>Bacteria</taxon>
        <taxon>Pseudomonadati</taxon>
        <taxon>Chrysiogenota</taxon>
        <taxon>Chrysiogenia</taxon>
        <taxon>Chrysiogenales</taxon>
        <taxon>Chrysiogenaceae</taxon>
        <taxon>Desulfurispirillum</taxon>
    </lineage>
</organism>
<evidence type="ECO:0000256" key="7">
    <source>
        <dbReference type="ARBA" id="ARBA00039097"/>
    </source>
</evidence>
<dbReference type="HOGENOM" id="CLU_001771_6_3_0"/>
<keyword evidence="3" id="KW-0812">Transmembrane</keyword>
<evidence type="ECO:0000256" key="3">
    <source>
        <dbReference type="ARBA" id="ARBA00022692"/>
    </source>
</evidence>
<evidence type="ECO:0000256" key="4">
    <source>
        <dbReference type="ARBA" id="ARBA00022967"/>
    </source>
</evidence>
<evidence type="ECO:0000313" key="13">
    <source>
        <dbReference type="Proteomes" id="UP000002572"/>
    </source>
</evidence>
<evidence type="ECO:0000256" key="8">
    <source>
        <dbReference type="ARBA" id="ARBA00047308"/>
    </source>
</evidence>
<dbReference type="OrthoDB" id="9813266at2"/>
<dbReference type="eggNOG" id="COG2217">
    <property type="taxonomic scope" value="Bacteria"/>
</dbReference>
<evidence type="ECO:0000313" key="12">
    <source>
        <dbReference type="EMBL" id="ADU66753.1"/>
    </source>
</evidence>
<keyword evidence="13" id="KW-1185">Reference proteome</keyword>
<feature type="domain" description="P-type ATPase A" evidence="11">
    <location>
        <begin position="195"/>
        <end position="292"/>
    </location>
</feature>
<dbReference type="InterPro" id="IPR023214">
    <property type="entry name" value="HAD_sf"/>
</dbReference>
<dbReference type="PRINTS" id="PR00119">
    <property type="entry name" value="CATATPASE"/>
</dbReference>
<evidence type="ECO:0000256" key="1">
    <source>
        <dbReference type="ARBA" id="ARBA00004370"/>
    </source>
</evidence>
<keyword evidence="4" id="KW-1278">Translocase</keyword>
<dbReference type="SFLD" id="SFLDF00027">
    <property type="entry name" value="p-type_atpase"/>
    <property type="match status" value="1"/>
</dbReference>
<reference evidence="12 13" key="1">
    <citation type="submission" date="2010-12" db="EMBL/GenBank/DDBJ databases">
        <title>Complete sequence of Desulfurispirillum indicum S5.</title>
        <authorList>
            <consortium name="US DOE Joint Genome Institute"/>
            <person name="Lucas S."/>
            <person name="Copeland A."/>
            <person name="Lapidus A."/>
            <person name="Cheng J.-F."/>
            <person name="Goodwin L."/>
            <person name="Pitluck S."/>
            <person name="Chertkov O."/>
            <person name="Held B."/>
            <person name="Detter J.C."/>
            <person name="Han C."/>
            <person name="Tapia R."/>
            <person name="Land M."/>
            <person name="Hauser L."/>
            <person name="Kyrpides N."/>
            <person name="Ivanova N."/>
            <person name="Mikhailova N."/>
            <person name="Haggblom M."/>
            <person name="Rauschenbach I."/>
            <person name="Bini E."/>
            <person name="Woyke T."/>
        </authorList>
    </citation>
    <scope>NUCLEOTIDE SEQUENCE [LARGE SCALE GENOMIC DNA]</scope>
    <source>
        <strain evidence="13">ATCC BAA-1389 / DSM 22839 / S5</strain>
    </source>
</reference>
<feature type="region of interest" description="Disordered" evidence="10">
    <location>
        <begin position="696"/>
        <end position="720"/>
    </location>
</feature>
<dbReference type="SUPFAM" id="SSF81653">
    <property type="entry name" value="Calcium ATPase, transduction domain A"/>
    <property type="match status" value="1"/>
</dbReference>
<dbReference type="Pfam" id="PF00122">
    <property type="entry name" value="E1-E2_ATPase"/>
    <property type="match status" value="1"/>
</dbReference>
<dbReference type="InterPro" id="IPR018303">
    <property type="entry name" value="ATPase_P-typ_P_site"/>
</dbReference>
<dbReference type="GO" id="GO:0046872">
    <property type="term" value="F:metal ion binding"/>
    <property type="evidence" value="ECO:0007669"/>
    <property type="project" value="UniProtKB-KW"/>
</dbReference>
<evidence type="ECO:0000256" key="9">
    <source>
        <dbReference type="RuleBase" id="RU362081"/>
    </source>
</evidence>
<evidence type="ECO:0000256" key="6">
    <source>
        <dbReference type="ARBA" id="ARBA00023136"/>
    </source>
</evidence>
<dbReference type="PANTHER" id="PTHR48085">
    <property type="entry name" value="CADMIUM/ZINC-TRANSPORTING ATPASE HMA2-RELATED"/>
    <property type="match status" value="1"/>
</dbReference>
<dbReference type="GO" id="GO:0015086">
    <property type="term" value="F:cadmium ion transmembrane transporter activity"/>
    <property type="evidence" value="ECO:0007669"/>
    <property type="project" value="TreeGrafter"/>
</dbReference>
<protein>
    <recommendedName>
        <fullName evidence="7">P-type Zn(2+) transporter</fullName>
        <ecNumber evidence="7">7.2.2.12</ecNumber>
    </recommendedName>
</protein>
<proteinExistence type="inferred from homology"/>
<dbReference type="GO" id="GO:0005524">
    <property type="term" value="F:ATP binding"/>
    <property type="evidence" value="ECO:0007669"/>
    <property type="project" value="UniProtKB-UniRule"/>
</dbReference>
<evidence type="ECO:0000256" key="5">
    <source>
        <dbReference type="ARBA" id="ARBA00022989"/>
    </source>
</evidence>
<dbReference type="InterPro" id="IPR044492">
    <property type="entry name" value="P_typ_ATPase_HD_dom"/>
</dbReference>
<dbReference type="Gene3D" id="3.40.1110.10">
    <property type="entry name" value="Calcium-transporting ATPase, cytoplasmic domain N"/>
    <property type="match status" value="1"/>
</dbReference>